<keyword evidence="2" id="KW-1185">Reference proteome</keyword>
<evidence type="ECO:0000313" key="2">
    <source>
        <dbReference type="Proteomes" id="UP001295444"/>
    </source>
</evidence>
<protein>
    <submittedName>
        <fullName evidence="1">Tigger transposable element-derived 1-like</fullName>
    </submittedName>
</protein>
<reference evidence="1" key="1">
    <citation type="submission" date="2022-03" db="EMBL/GenBank/DDBJ databases">
        <authorList>
            <person name="Alioto T."/>
            <person name="Alioto T."/>
            <person name="Gomez Garrido J."/>
        </authorList>
    </citation>
    <scope>NUCLEOTIDE SEQUENCE</scope>
</reference>
<dbReference type="EMBL" id="OW240915">
    <property type="protein sequence ID" value="CAH2282550.1"/>
    <property type="molecule type" value="Genomic_DNA"/>
</dbReference>
<accession>A0AAD1RVY7</accession>
<organism evidence="1 2">
    <name type="scientific">Pelobates cultripes</name>
    <name type="common">Western spadefoot toad</name>
    <dbReference type="NCBI Taxonomy" id="61616"/>
    <lineage>
        <taxon>Eukaryota</taxon>
        <taxon>Metazoa</taxon>
        <taxon>Chordata</taxon>
        <taxon>Craniata</taxon>
        <taxon>Vertebrata</taxon>
        <taxon>Euteleostomi</taxon>
        <taxon>Amphibia</taxon>
        <taxon>Batrachia</taxon>
        <taxon>Anura</taxon>
        <taxon>Pelobatoidea</taxon>
        <taxon>Pelobatidae</taxon>
        <taxon>Pelobates</taxon>
    </lineage>
</organism>
<sequence>MAPKKAAEAGKRKKEMILLEVKKEIIRKHEVIRLTDLAKEYGRSASRIATILKMKEKKTGRDAATGVTKVSKQWLPVLEEVKKLILLWIEEKQRAGNTVTEAIICQKAKALHADLLDQQPGMSVDAEGFKASRGGSKGSRPELASTAWSDMEMFRCCCS</sequence>
<dbReference type="Proteomes" id="UP001295444">
    <property type="component" value="Chromosome 04"/>
</dbReference>
<dbReference type="AlphaFoldDB" id="A0AAD1RVY7"/>
<gene>
    <name evidence="1" type="ORF">PECUL_23A052966</name>
</gene>
<name>A0AAD1RVY7_PELCU</name>
<dbReference type="Gene3D" id="1.10.10.60">
    <property type="entry name" value="Homeodomain-like"/>
    <property type="match status" value="2"/>
</dbReference>
<proteinExistence type="predicted"/>
<evidence type="ECO:0000313" key="1">
    <source>
        <dbReference type="EMBL" id="CAH2282550.1"/>
    </source>
</evidence>